<dbReference type="Gene3D" id="3.40.50.300">
    <property type="entry name" value="P-loop containing nucleotide triphosphate hydrolases"/>
    <property type="match status" value="1"/>
</dbReference>
<protein>
    <submittedName>
        <fullName evidence="3">Uncharacterized protein</fullName>
    </submittedName>
</protein>
<dbReference type="SMART" id="SM00174">
    <property type="entry name" value="RHO"/>
    <property type="match status" value="1"/>
</dbReference>
<evidence type="ECO:0000313" key="4">
    <source>
        <dbReference type="EMBL" id="CAF4875234.1"/>
    </source>
</evidence>
<dbReference type="AlphaFoldDB" id="A0A8S3ANN4"/>
<dbReference type="GO" id="GO:0007264">
    <property type="term" value="P:small GTPase-mediated signal transduction"/>
    <property type="evidence" value="ECO:0007669"/>
    <property type="project" value="InterPro"/>
</dbReference>
<dbReference type="InterPro" id="IPR001806">
    <property type="entry name" value="Small_GTPase"/>
</dbReference>
<proteinExistence type="predicted"/>
<dbReference type="Proteomes" id="UP000681720">
    <property type="component" value="Unassembled WGS sequence"/>
</dbReference>
<gene>
    <name evidence="4" type="ORF">GIL414_LOCUS50578</name>
    <name evidence="3" type="ORF">SMN809_LOCUS45002</name>
</gene>
<dbReference type="Proteomes" id="UP000676336">
    <property type="component" value="Unassembled WGS sequence"/>
</dbReference>
<dbReference type="Pfam" id="PF00071">
    <property type="entry name" value="Ras"/>
    <property type="match status" value="1"/>
</dbReference>
<dbReference type="GO" id="GO:0003924">
    <property type="term" value="F:GTPase activity"/>
    <property type="evidence" value="ECO:0007669"/>
    <property type="project" value="InterPro"/>
</dbReference>
<evidence type="ECO:0000313" key="3">
    <source>
        <dbReference type="EMBL" id="CAF4748014.1"/>
    </source>
</evidence>
<evidence type="ECO:0000313" key="5">
    <source>
        <dbReference type="Proteomes" id="UP000676336"/>
    </source>
</evidence>
<dbReference type="InterPro" id="IPR003578">
    <property type="entry name" value="Small_GTPase_Rho"/>
</dbReference>
<evidence type="ECO:0000256" key="1">
    <source>
        <dbReference type="ARBA" id="ARBA00022741"/>
    </source>
</evidence>
<name>A0A8S3ANN4_9BILA</name>
<keyword evidence="1" id="KW-0547">Nucleotide-binding</keyword>
<accession>A0A8S3ANN4</accession>
<dbReference type="EMBL" id="CAJOBI010136500">
    <property type="protein sequence ID" value="CAF4748014.1"/>
    <property type="molecule type" value="Genomic_DNA"/>
</dbReference>
<evidence type="ECO:0000256" key="2">
    <source>
        <dbReference type="ARBA" id="ARBA00023134"/>
    </source>
</evidence>
<dbReference type="PANTHER" id="PTHR24072">
    <property type="entry name" value="RHO FAMILY GTPASE"/>
    <property type="match status" value="1"/>
</dbReference>
<sequence length="76" mass="8896">NKKDLRQDEMTKRELMKMKQELVRSEYGRNMADRIGAVGYLECSARTKEGVREVFEFATRAALMRKRKRKGGCLII</sequence>
<dbReference type="GO" id="GO:0005525">
    <property type="term" value="F:GTP binding"/>
    <property type="evidence" value="ECO:0007669"/>
    <property type="project" value="UniProtKB-KW"/>
</dbReference>
<comment type="caution">
    <text evidence="3">The sequence shown here is derived from an EMBL/GenBank/DDBJ whole genome shotgun (WGS) entry which is preliminary data.</text>
</comment>
<dbReference type="SUPFAM" id="SSF52540">
    <property type="entry name" value="P-loop containing nucleoside triphosphate hydrolases"/>
    <property type="match status" value="1"/>
</dbReference>
<dbReference type="InterPro" id="IPR027417">
    <property type="entry name" value="P-loop_NTPase"/>
</dbReference>
<dbReference type="EMBL" id="CAJOBJ010168983">
    <property type="protein sequence ID" value="CAF4875234.1"/>
    <property type="molecule type" value="Genomic_DNA"/>
</dbReference>
<keyword evidence="2" id="KW-0342">GTP-binding</keyword>
<organism evidence="3 5">
    <name type="scientific">Rotaria magnacalcarata</name>
    <dbReference type="NCBI Taxonomy" id="392030"/>
    <lineage>
        <taxon>Eukaryota</taxon>
        <taxon>Metazoa</taxon>
        <taxon>Spiralia</taxon>
        <taxon>Gnathifera</taxon>
        <taxon>Rotifera</taxon>
        <taxon>Eurotatoria</taxon>
        <taxon>Bdelloidea</taxon>
        <taxon>Philodinida</taxon>
        <taxon>Philodinidae</taxon>
        <taxon>Rotaria</taxon>
    </lineage>
</organism>
<feature type="non-terminal residue" evidence="3">
    <location>
        <position position="1"/>
    </location>
</feature>
<reference evidence="3" key="1">
    <citation type="submission" date="2021-02" db="EMBL/GenBank/DDBJ databases">
        <authorList>
            <person name="Nowell W R."/>
        </authorList>
    </citation>
    <scope>NUCLEOTIDE SEQUENCE</scope>
</reference>